<evidence type="ECO:0000313" key="1">
    <source>
        <dbReference type="EMBL" id="SEK14587.1"/>
    </source>
</evidence>
<organism evidence="1 2">
    <name type="scientific">Paraburkholderia tropica</name>
    <dbReference type="NCBI Taxonomy" id="92647"/>
    <lineage>
        <taxon>Bacteria</taxon>
        <taxon>Pseudomonadati</taxon>
        <taxon>Pseudomonadota</taxon>
        <taxon>Betaproteobacteria</taxon>
        <taxon>Burkholderiales</taxon>
        <taxon>Burkholderiaceae</taxon>
        <taxon>Paraburkholderia</taxon>
    </lineage>
</organism>
<dbReference type="SUPFAM" id="SSF102588">
    <property type="entry name" value="LmbE-like"/>
    <property type="match status" value="1"/>
</dbReference>
<gene>
    <name evidence="1" type="ORF">SAMN05216550_12967</name>
</gene>
<dbReference type="Gene3D" id="3.40.50.10320">
    <property type="entry name" value="LmbE-like"/>
    <property type="match status" value="1"/>
</dbReference>
<proteinExistence type="predicted"/>
<dbReference type="RefSeq" id="WP_074987417.1">
    <property type="nucleotide sequence ID" value="NZ_CADFGN010000012.1"/>
</dbReference>
<dbReference type="InterPro" id="IPR024078">
    <property type="entry name" value="LmbE-like_dom_sf"/>
</dbReference>
<evidence type="ECO:0000313" key="2">
    <source>
        <dbReference type="Proteomes" id="UP000183529"/>
    </source>
</evidence>
<reference evidence="1 2" key="1">
    <citation type="submission" date="2016-10" db="EMBL/GenBank/DDBJ databases">
        <authorList>
            <person name="Varghese N."/>
            <person name="Submissions S."/>
        </authorList>
    </citation>
    <scope>NUCLEOTIDE SEQUENCE [LARGE SCALE GENOMIC DNA]</scope>
    <source>
        <strain evidence="1 2">LMG 22274</strain>
    </source>
</reference>
<comment type="caution">
    <text evidence="1">The sequence shown here is derived from an EMBL/GenBank/DDBJ whole genome shotgun (WGS) entry which is preliminary data.</text>
</comment>
<dbReference type="InterPro" id="IPR003737">
    <property type="entry name" value="GlcNAc_PI_deacetylase-related"/>
</dbReference>
<sequence>MNSGVGSLFVVSPHLDDAVFGCATLLASPPGATVCTVFAGTPRAPQIQPWDAAAGFSDSSAAMRARTREDARALARLGARAIRLPFLDGQYGELPSVRTVARALLACFEPLDRSSLVVPLGLRHPDHLRVADAWLALLRTRAVQSCIVYEDAIHRTVPGITAARLDQLSAAGLRVTAFDASWTPQRESTRALRLKQLAVRDYGSQLQAFGEDIPADLSEPEHFWRVEWPRYQGASFSPRERDISDALSATLS</sequence>
<name>A0AAQ1GNT3_9BURK</name>
<dbReference type="Pfam" id="PF02585">
    <property type="entry name" value="PIG-L"/>
    <property type="match status" value="1"/>
</dbReference>
<dbReference type="Proteomes" id="UP000183529">
    <property type="component" value="Unassembled WGS sequence"/>
</dbReference>
<dbReference type="EMBL" id="FNZM01000029">
    <property type="protein sequence ID" value="SEK14587.1"/>
    <property type="molecule type" value="Genomic_DNA"/>
</dbReference>
<accession>A0AAQ1GNT3</accession>
<protein>
    <submittedName>
        <fullName evidence="1">N-acetylglucosaminyl deacetylase, LmbE family</fullName>
    </submittedName>
</protein>
<dbReference type="AlphaFoldDB" id="A0AAQ1GNT3"/>